<protein>
    <recommendedName>
        <fullName evidence="3">Photosynthesis system II assembly factor Ycf48/Hcf136-like domain-containing protein</fullName>
    </recommendedName>
</protein>
<proteinExistence type="predicted"/>
<reference evidence="1 2" key="1">
    <citation type="submission" date="2017-06" db="EMBL/GenBank/DDBJ databases">
        <title>Novel microbial phyla capable of carbon fixation and sulfur reduction in deep-sea sediments.</title>
        <authorList>
            <person name="Huang J."/>
            <person name="Baker B."/>
            <person name="Wang Y."/>
        </authorList>
    </citation>
    <scope>NUCLEOTIDE SEQUENCE [LARGE SCALE GENOMIC DNA]</scope>
    <source>
        <strain evidence="1">B3_TA06</strain>
    </source>
</reference>
<evidence type="ECO:0000313" key="2">
    <source>
        <dbReference type="Proteomes" id="UP000317778"/>
    </source>
</evidence>
<gene>
    <name evidence="1" type="ORF">CEE36_00275</name>
</gene>
<evidence type="ECO:0008006" key="3">
    <source>
        <dbReference type="Google" id="ProtNLM"/>
    </source>
</evidence>
<evidence type="ECO:0000313" key="1">
    <source>
        <dbReference type="EMBL" id="TKJ44214.1"/>
    </source>
</evidence>
<organism evidence="1 2">
    <name type="scientific">candidate division TA06 bacterium B3_TA06</name>
    <dbReference type="NCBI Taxonomy" id="2012487"/>
    <lineage>
        <taxon>Bacteria</taxon>
        <taxon>Bacteria division TA06</taxon>
    </lineage>
</organism>
<dbReference type="AlphaFoldDB" id="A0A532VAH8"/>
<dbReference type="SUPFAM" id="SSF110296">
    <property type="entry name" value="Oligoxyloglucan reducing end-specific cellobiohydrolase"/>
    <property type="match status" value="1"/>
</dbReference>
<dbReference type="EMBL" id="NJBO01000001">
    <property type="protein sequence ID" value="TKJ44214.1"/>
    <property type="molecule type" value="Genomic_DNA"/>
</dbReference>
<dbReference type="Proteomes" id="UP000317778">
    <property type="component" value="Unassembled WGS sequence"/>
</dbReference>
<accession>A0A532VAH8</accession>
<comment type="caution">
    <text evidence="1">The sequence shown here is derived from an EMBL/GenBank/DDBJ whole genome shotgun (WGS) entry which is preliminary data.</text>
</comment>
<name>A0A532VAH8_UNCT6</name>
<sequence length="136" mass="15323">MGSNALYFGIELIAVYHFLSPHPCLSVDFYDDEHGYVGCGCGYVLYSNTHGESWYALGDTLLPKKPPWDSVGFHIGSIPRGYHPGEGYYNHFGDWYWDIKTHHNGSDVYVAIDNNGVFFESTDSRTFLPISEISSN</sequence>